<dbReference type="Proteomes" id="UP000694888">
    <property type="component" value="Unplaced"/>
</dbReference>
<evidence type="ECO:0000259" key="9">
    <source>
        <dbReference type="PROSITE" id="PS50262"/>
    </source>
</evidence>
<keyword evidence="3 8" id="KW-1133">Transmembrane helix</keyword>
<dbReference type="PANTHER" id="PTHR24243">
    <property type="entry name" value="G-PROTEIN COUPLED RECEPTOR"/>
    <property type="match status" value="1"/>
</dbReference>
<keyword evidence="6" id="KW-0675">Receptor</keyword>
<feature type="domain" description="G-protein coupled receptors family 1 profile" evidence="9">
    <location>
        <begin position="46"/>
        <end position="319"/>
    </location>
</feature>
<dbReference type="PRINTS" id="PR00237">
    <property type="entry name" value="GPCRRHODOPSN"/>
</dbReference>
<dbReference type="Gene3D" id="1.20.1070.10">
    <property type="entry name" value="Rhodopsin 7-helix transmembrane proteins"/>
    <property type="match status" value="1"/>
</dbReference>
<dbReference type="PROSITE" id="PS50262">
    <property type="entry name" value="G_PROTEIN_RECEP_F1_2"/>
    <property type="match status" value="1"/>
</dbReference>
<keyword evidence="2 8" id="KW-0812">Transmembrane</keyword>
<evidence type="ECO:0000256" key="2">
    <source>
        <dbReference type="ARBA" id="ARBA00022692"/>
    </source>
</evidence>
<evidence type="ECO:0000256" key="3">
    <source>
        <dbReference type="ARBA" id="ARBA00022989"/>
    </source>
</evidence>
<feature type="transmembrane region" description="Helical" evidence="8">
    <location>
        <begin position="212"/>
        <end position="234"/>
    </location>
</feature>
<evidence type="ECO:0000313" key="11">
    <source>
        <dbReference type="RefSeq" id="XP_005109641.1"/>
    </source>
</evidence>
<feature type="transmembrane region" description="Helical" evidence="8">
    <location>
        <begin position="154"/>
        <end position="173"/>
    </location>
</feature>
<keyword evidence="4" id="KW-0297">G-protein coupled receptor</keyword>
<comment type="subcellular location">
    <subcellularLocation>
        <location evidence="1">Membrane</location>
        <topology evidence="1">Multi-pass membrane protein</topology>
    </subcellularLocation>
</comment>
<evidence type="ECO:0000256" key="7">
    <source>
        <dbReference type="ARBA" id="ARBA00023224"/>
    </source>
</evidence>
<sequence length="345" mass="38528">METNSSLGPRSSPAPIELLPHDVFIIFGQILLYGVRPTAIVLGLFSNVLNILVFYKMGLKDSVNISFFALSLSDGAYLTLSSVSAVCDILVLANLGRQVMWVIQPSVILFFIYWYAVIFYDTSMLITVFIALVRCCCVAIPLKFKGVFTRSRTVVCIVVITVSTVLTRIPTLITQEIVAQYDVINNRTVYSLRYTADRPQAIELNDIMNRTAIWWIAITTMFVCVVVLATKLRASSEFRKSHDRGATSQASRDDRVVKMVILVTVLFLVLSLPFMLYSAVRQLVPKFNEVKGYTKLFSLITTISWALAYLNAALNAVVYYNTNSRYKAIVDAGVRAVFCGQAGKE</sequence>
<reference evidence="11" key="1">
    <citation type="submission" date="2025-08" db="UniProtKB">
        <authorList>
            <consortium name="RefSeq"/>
        </authorList>
    </citation>
    <scope>IDENTIFICATION</scope>
</reference>
<evidence type="ECO:0000256" key="1">
    <source>
        <dbReference type="ARBA" id="ARBA00004141"/>
    </source>
</evidence>
<name>A0ABM0K653_APLCA</name>
<dbReference type="RefSeq" id="XP_005109641.1">
    <property type="nucleotide sequence ID" value="XM_005109584.1"/>
</dbReference>
<organism evidence="10 11">
    <name type="scientific">Aplysia californica</name>
    <name type="common">California sea hare</name>
    <dbReference type="NCBI Taxonomy" id="6500"/>
    <lineage>
        <taxon>Eukaryota</taxon>
        <taxon>Metazoa</taxon>
        <taxon>Spiralia</taxon>
        <taxon>Lophotrochozoa</taxon>
        <taxon>Mollusca</taxon>
        <taxon>Gastropoda</taxon>
        <taxon>Heterobranchia</taxon>
        <taxon>Euthyneura</taxon>
        <taxon>Tectipleura</taxon>
        <taxon>Aplysiida</taxon>
        <taxon>Aplysioidea</taxon>
        <taxon>Aplysiidae</taxon>
        <taxon>Aplysia</taxon>
    </lineage>
</organism>
<evidence type="ECO:0000256" key="5">
    <source>
        <dbReference type="ARBA" id="ARBA00023136"/>
    </source>
</evidence>
<proteinExistence type="predicted"/>
<evidence type="ECO:0000256" key="8">
    <source>
        <dbReference type="SAM" id="Phobius"/>
    </source>
</evidence>
<keyword evidence="7" id="KW-0807">Transducer</keyword>
<dbReference type="SUPFAM" id="SSF81321">
    <property type="entry name" value="Family A G protein-coupled receptor-like"/>
    <property type="match status" value="1"/>
</dbReference>
<dbReference type="PANTHER" id="PTHR24243:SF230">
    <property type="entry name" value="G-PROTEIN COUPLED RECEPTORS FAMILY 1 PROFILE DOMAIN-CONTAINING PROTEIN"/>
    <property type="match status" value="1"/>
</dbReference>
<gene>
    <name evidence="11" type="primary">LOC101846382</name>
</gene>
<protein>
    <submittedName>
        <fullName evidence="11">Melatonin receptor type 1A-like</fullName>
    </submittedName>
</protein>
<evidence type="ECO:0000313" key="10">
    <source>
        <dbReference type="Proteomes" id="UP000694888"/>
    </source>
</evidence>
<feature type="transmembrane region" description="Helical" evidence="8">
    <location>
        <begin position="75"/>
        <end position="92"/>
    </location>
</feature>
<evidence type="ECO:0000256" key="4">
    <source>
        <dbReference type="ARBA" id="ARBA00023040"/>
    </source>
</evidence>
<accession>A0ABM0K653</accession>
<keyword evidence="10" id="KW-1185">Reference proteome</keyword>
<dbReference type="GeneID" id="101846382"/>
<feature type="transmembrane region" description="Helical" evidence="8">
    <location>
        <begin position="30"/>
        <end position="55"/>
    </location>
</feature>
<evidence type="ECO:0000256" key="6">
    <source>
        <dbReference type="ARBA" id="ARBA00023170"/>
    </source>
</evidence>
<dbReference type="InterPro" id="IPR017452">
    <property type="entry name" value="GPCR_Rhodpsn_7TM"/>
</dbReference>
<feature type="transmembrane region" description="Helical" evidence="8">
    <location>
        <begin position="255"/>
        <end position="276"/>
    </location>
</feature>
<keyword evidence="5 8" id="KW-0472">Membrane</keyword>
<dbReference type="InterPro" id="IPR000276">
    <property type="entry name" value="GPCR_Rhodpsn"/>
</dbReference>
<dbReference type="Pfam" id="PF00001">
    <property type="entry name" value="7tm_1"/>
    <property type="match status" value="1"/>
</dbReference>
<feature type="transmembrane region" description="Helical" evidence="8">
    <location>
        <begin position="296"/>
        <end position="320"/>
    </location>
</feature>